<dbReference type="Gene3D" id="3.30.700.10">
    <property type="entry name" value="Glycoprotein, Type 4 Pilin"/>
    <property type="match status" value="1"/>
</dbReference>
<dbReference type="EMBL" id="JAQOSQ010000023">
    <property type="protein sequence ID" value="MDJ1184986.1"/>
    <property type="molecule type" value="Genomic_DNA"/>
</dbReference>
<dbReference type="InterPro" id="IPR045584">
    <property type="entry name" value="Pilin-like"/>
</dbReference>
<accession>A0ABT7C2T2</accession>
<protein>
    <submittedName>
        <fullName evidence="2">Hormogonium polysaccharide secretion pseudopilin HpsC</fullName>
    </submittedName>
</protein>
<gene>
    <name evidence="2" type="primary">hpsC</name>
    <name evidence="2" type="ORF">PMH09_17500</name>
</gene>
<keyword evidence="1" id="KW-0812">Transmembrane</keyword>
<dbReference type="PROSITE" id="PS00409">
    <property type="entry name" value="PROKAR_NTER_METHYL"/>
    <property type="match status" value="1"/>
</dbReference>
<dbReference type="RefSeq" id="WP_283759637.1">
    <property type="nucleotide sequence ID" value="NZ_JAQOSQ010000023.1"/>
</dbReference>
<dbReference type="NCBIfam" id="NF038304">
    <property type="entry name" value="EPS_HpsC"/>
    <property type="match status" value="1"/>
</dbReference>
<evidence type="ECO:0000313" key="3">
    <source>
        <dbReference type="Proteomes" id="UP001232992"/>
    </source>
</evidence>
<evidence type="ECO:0000256" key="1">
    <source>
        <dbReference type="SAM" id="Phobius"/>
    </source>
</evidence>
<keyword evidence="3" id="KW-1185">Reference proteome</keyword>
<dbReference type="Proteomes" id="UP001232992">
    <property type="component" value="Unassembled WGS sequence"/>
</dbReference>
<evidence type="ECO:0000313" key="2">
    <source>
        <dbReference type="EMBL" id="MDJ1184986.1"/>
    </source>
</evidence>
<keyword evidence="1" id="KW-0472">Membrane</keyword>
<name>A0ABT7C2T2_9CYAN</name>
<comment type="caution">
    <text evidence="2">The sequence shown here is derived from an EMBL/GenBank/DDBJ whole genome shotgun (WGS) entry which is preliminary data.</text>
</comment>
<dbReference type="Pfam" id="PF07963">
    <property type="entry name" value="N_methyl"/>
    <property type="match status" value="1"/>
</dbReference>
<sequence>MMRDFLQRLLFYNCKLRRASLSSGSKGGFTLIELLVALVVASIMISTLLGFMVNILTTDRREQAKATTEQEMQSALDYIARDLEQAVYIYDAEGLQEITNGYSTTTATGQSQLETDSDEVYRVPVLVFWKRDVLRADQTINVTKKKGTTIGCLVKSDLKPCNDQDYPVYSLVAYYLMKDKTCGDKWSCAARIGRFEIRDGIQDADGTVQDGTRDSVDYDLFPSKGFKPFVLTGSLEASMNSWEKDDEAFDNNVEVLIDYIDQTTIAEMNNSDNPKHRKQEDCQGVFGFEDDDANNNPQMVPNYENYSQDGITLNKAARDMFKTGSFYACVDSNRTLARVFIRGNSVARIVRNDQIATQAKYRENASAFFPTASIQVQGRGLVNLEKN</sequence>
<proteinExistence type="predicted"/>
<dbReference type="InterPro" id="IPR012902">
    <property type="entry name" value="N_methyl_site"/>
</dbReference>
<organism evidence="2 3">
    <name type="scientific">Roseofilum casamattae BLCC-M143</name>
    <dbReference type="NCBI Taxonomy" id="3022442"/>
    <lineage>
        <taxon>Bacteria</taxon>
        <taxon>Bacillati</taxon>
        <taxon>Cyanobacteriota</taxon>
        <taxon>Cyanophyceae</taxon>
        <taxon>Desertifilales</taxon>
        <taxon>Desertifilaceae</taxon>
        <taxon>Roseofilum</taxon>
        <taxon>Roseofilum casamattae</taxon>
    </lineage>
</organism>
<dbReference type="SUPFAM" id="SSF54523">
    <property type="entry name" value="Pili subunits"/>
    <property type="match status" value="1"/>
</dbReference>
<keyword evidence="1" id="KW-1133">Transmembrane helix</keyword>
<feature type="transmembrane region" description="Helical" evidence="1">
    <location>
        <begin position="34"/>
        <end position="56"/>
    </location>
</feature>
<reference evidence="2 3" key="1">
    <citation type="submission" date="2023-01" db="EMBL/GenBank/DDBJ databases">
        <title>Novel diversity within Roseofilum (Cyanobacteria; Desertifilaceae) from marine benthic mats with descriptions of four novel species.</title>
        <authorList>
            <person name="Wang Y."/>
            <person name="Berthold D.E."/>
            <person name="Hu J."/>
            <person name="Lefler F.W."/>
            <person name="Laughinghouse H.D. IV."/>
        </authorList>
    </citation>
    <scope>NUCLEOTIDE SEQUENCE [LARGE SCALE GENOMIC DNA]</scope>
    <source>
        <strain evidence="2 3">BLCC-M143</strain>
    </source>
</reference>
<dbReference type="NCBIfam" id="TIGR02532">
    <property type="entry name" value="IV_pilin_GFxxxE"/>
    <property type="match status" value="1"/>
</dbReference>